<keyword evidence="6 7" id="KW-0472">Membrane</keyword>
<feature type="domain" description="EamA" evidence="8">
    <location>
        <begin position="152"/>
        <end position="284"/>
    </location>
</feature>
<reference evidence="9 10" key="1">
    <citation type="submission" date="2023-01" db="EMBL/GenBank/DDBJ databases">
        <title>Novel diversity within Roseofilum (Cyanobacteria; Desertifilaceae) from marine benthic mats with descriptions of four novel species.</title>
        <authorList>
            <person name="Wang Y."/>
            <person name="Berthold D.E."/>
            <person name="Hu J."/>
            <person name="Lefler F.W."/>
            <person name="Laughinghouse H.D. IV."/>
        </authorList>
    </citation>
    <scope>NUCLEOTIDE SEQUENCE [LARGE SCALE GENOMIC DNA]</scope>
    <source>
        <strain evidence="9 10">BLCC-M154</strain>
    </source>
</reference>
<evidence type="ECO:0000256" key="7">
    <source>
        <dbReference type="SAM" id="Phobius"/>
    </source>
</evidence>
<keyword evidence="5 7" id="KW-1133">Transmembrane helix</keyword>
<feature type="transmembrane region" description="Helical" evidence="7">
    <location>
        <begin position="269"/>
        <end position="285"/>
    </location>
</feature>
<feature type="transmembrane region" description="Helical" evidence="7">
    <location>
        <begin position="213"/>
        <end position="233"/>
    </location>
</feature>
<organism evidence="9 10">
    <name type="scientific">Roseofilum acuticapitatum BLCC-M154</name>
    <dbReference type="NCBI Taxonomy" id="3022444"/>
    <lineage>
        <taxon>Bacteria</taxon>
        <taxon>Bacillati</taxon>
        <taxon>Cyanobacteriota</taxon>
        <taxon>Cyanophyceae</taxon>
        <taxon>Desertifilales</taxon>
        <taxon>Desertifilaceae</taxon>
        <taxon>Roseofilum</taxon>
        <taxon>Roseofilum acuticapitatum</taxon>
    </lineage>
</organism>
<comment type="subcellular location">
    <subcellularLocation>
        <location evidence="1">Cell membrane</location>
        <topology evidence="1">Multi-pass membrane protein</topology>
    </subcellularLocation>
</comment>
<dbReference type="PANTHER" id="PTHR42920">
    <property type="entry name" value="OS03G0707200 PROTEIN-RELATED"/>
    <property type="match status" value="1"/>
</dbReference>
<dbReference type="RefSeq" id="WP_283752273.1">
    <property type="nucleotide sequence ID" value="NZ_JAQOSP010000024.1"/>
</dbReference>
<dbReference type="Proteomes" id="UP001235303">
    <property type="component" value="Unassembled WGS sequence"/>
</dbReference>
<feature type="transmembrane region" description="Helical" evidence="7">
    <location>
        <begin position="18"/>
        <end position="38"/>
    </location>
</feature>
<proteinExistence type="inferred from homology"/>
<evidence type="ECO:0000256" key="5">
    <source>
        <dbReference type="ARBA" id="ARBA00022989"/>
    </source>
</evidence>
<evidence type="ECO:0000256" key="4">
    <source>
        <dbReference type="ARBA" id="ARBA00022692"/>
    </source>
</evidence>
<feature type="transmembrane region" description="Helical" evidence="7">
    <location>
        <begin position="245"/>
        <end position="263"/>
    </location>
</feature>
<evidence type="ECO:0000313" key="10">
    <source>
        <dbReference type="Proteomes" id="UP001235303"/>
    </source>
</evidence>
<dbReference type="EMBL" id="JAQOSP010000024">
    <property type="protein sequence ID" value="MDJ1168509.1"/>
    <property type="molecule type" value="Genomic_DNA"/>
</dbReference>
<feature type="transmembrane region" description="Helical" evidence="7">
    <location>
        <begin position="125"/>
        <end position="144"/>
    </location>
</feature>
<evidence type="ECO:0000259" key="8">
    <source>
        <dbReference type="Pfam" id="PF00892"/>
    </source>
</evidence>
<feature type="transmembrane region" description="Helical" evidence="7">
    <location>
        <begin position="78"/>
        <end position="94"/>
    </location>
</feature>
<evidence type="ECO:0000313" key="9">
    <source>
        <dbReference type="EMBL" id="MDJ1168509.1"/>
    </source>
</evidence>
<feature type="domain" description="EamA" evidence="8">
    <location>
        <begin position="19"/>
        <end position="143"/>
    </location>
</feature>
<feature type="transmembrane region" description="Helical" evidence="7">
    <location>
        <begin position="44"/>
        <end position="66"/>
    </location>
</feature>
<dbReference type="SUPFAM" id="SSF103481">
    <property type="entry name" value="Multidrug resistance efflux transporter EmrE"/>
    <property type="match status" value="1"/>
</dbReference>
<feature type="transmembrane region" description="Helical" evidence="7">
    <location>
        <begin position="100"/>
        <end position="118"/>
    </location>
</feature>
<evidence type="ECO:0000256" key="3">
    <source>
        <dbReference type="ARBA" id="ARBA00022475"/>
    </source>
</evidence>
<dbReference type="InterPro" id="IPR051258">
    <property type="entry name" value="Diverse_Substrate_Transporter"/>
</dbReference>
<feature type="transmembrane region" description="Helical" evidence="7">
    <location>
        <begin position="181"/>
        <end position="201"/>
    </location>
</feature>
<dbReference type="InterPro" id="IPR000620">
    <property type="entry name" value="EamA_dom"/>
</dbReference>
<dbReference type="Pfam" id="PF00892">
    <property type="entry name" value="EamA"/>
    <property type="match status" value="2"/>
</dbReference>
<name>A0ABT7ANN2_9CYAN</name>
<keyword evidence="3" id="KW-1003">Cell membrane</keyword>
<dbReference type="PANTHER" id="PTHR42920:SF5">
    <property type="entry name" value="EAMA DOMAIN-CONTAINING PROTEIN"/>
    <property type="match status" value="1"/>
</dbReference>
<sequence length="294" mass="31934">MTIELDNKSNQITDSNHAWGIAALLVVTLIWGSSFPVIKGAVSNLSPAVIVATRFAVAALPFTLYLRFLNISLLRDGVLLGLIIFSAYTIQTVALETAHANHAAFIASFNVILVPLLGQLLGRQVFLKTFLTAGIAILGVGVMCWESQEIVMGDFLMLVDALLYSIYILKLDSIAWRYPILPLGAIQLWVIAIVSLIWAAPDLVRQQEVIVTNLGPLLYLGFVATAFPVVLKVIGQRWVNAYETALIYTLEPIFAAVFSFFLMGEKLGVRGFIGAALVIAAMVLAQSNPQNTNG</sequence>
<protein>
    <submittedName>
        <fullName evidence="9">DMT family transporter</fullName>
    </submittedName>
</protein>
<accession>A0ABT7ANN2</accession>
<keyword evidence="4 7" id="KW-0812">Transmembrane</keyword>
<evidence type="ECO:0000256" key="1">
    <source>
        <dbReference type="ARBA" id="ARBA00004651"/>
    </source>
</evidence>
<comment type="similarity">
    <text evidence="2">Belongs to the EamA transporter family.</text>
</comment>
<keyword evidence="10" id="KW-1185">Reference proteome</keyword>
<dbReference type="InterPro" id="IPR037185">
    <property type="entry name" value="EmrE-like"/>
</dbReference>
<evidence type="ECO:0000256" key="6">
    <source>
        <dbReference type="ARBA" id="ARBA00023136"/>
    </source>
</evidence>
<gene>
    <name evidence="9" type="ORF">PMG71_03605</name>
</gene>
<comment type="caution">
    <text evidence="9">The sequence shown here is derived from an EMBL/GenBank/DDBJ whole genome shotgun (WGS) entry which is preliminary data.</text>
</comment>
<evidence type="ECO:0000256" key="2">
    <source>
        <dbReference type="ARBA" id="ARBA00007362"/>
    </source>
</evidence>